<proteinExistence type="predicted"/>
<sequence>MTIPCTQQPLVPRRIRSDLGQALNRYSLAQLVSQRHGSSSVLKTPYAIVIL</sequence>
<protein>
    <submittedName>
        <fullName evidence="1">Uncharacterized protein</fullName>
    </submittedName>
</protein>
<reference evidence="2" key="1">
    <citation type="journal article" date="2021" name="BMC Genomics">
        <title>Chromosome-level genome assembly and manually-curated proteome of model necrotroph Parastagonospora nodorum Sn15 reveals a genome-wide trove of candidate effector homologs, and redundancy of virulence-related functions within an accessory chromosome.</title>
        <authorList>
            <person name="Bertazzoni S."/>
            <person name="Jones D.A.B."/>
            <person name="Phan H.T."/>
            <person name="Tan K.-C."/>
            <person name="Hane J.K."/>
        </authorList>
    </citation>
    <scope>NUCLEOTIDE SEQUENCE [LARGE SCALE GENOMIC DNA]</scope>
    <source>
        <strain evidence="2">SN15 / ATCC MYA-4574 / FGSC 10173)</strain>
    </source>
</reference>
<dbReference type="Proteomes" id="UP000663193">
    <property type="component" value="Chromosome 16"/>
</dbReference>
<name>A0A7U2FJD0_PHANO</name>
<keyword evidence="2" id="KW-1185">Reference proteome</keyword>
<evidence type="ECO:0000313" key="1">
    <source>
        <dbReference type="EMBL" id="QRD04076.1"/>
    </source>
</evidence>
<gene>
    <name evidence="1" type="ORF">JI435_420660</name>
</gene>
<dbReference type="EMBL" id="CP069038">
    <property type="protein sequence ID" value="QRD04076.1"/>
    <property type="molecule type" value="Genomic_DNA"/>
</dbReference>
<accession>A0A7U2FJD0</accession>
<organism evidence="1 2">
    <name type="scientific">Phaeosphaeria nodorum (strain SN15 / ATCC MYA-4574 / FGSC 10173)</name>
    <name type="common">Glume blotch fungus</name>
    <name type="synonym">Parastagonospora nodorum</name>
    <dbReference type="NCBI Taxonomy" id="321614"/>
    <lineage>
        <taxon>Eukaryota</taxon>
        <taxon>Fungi</taxon>
        <taxon>Dikarya</taxon>
        <taxon>Ascomycota</taxon>
        <taxon>Pezizomycotina</taxon>
        <taxon>Dothideomycetes</taxon>
        <taxon>Pleosporomycetidae</taxon>
        <taxon>Pleosporales</taxon>
        <taxon>Pleosporineae</taxon>
        <taxon>Phaeosphaeriaceae</taxon>
        <taxon>Parastagonospora</taxon>
    </lineage>
</organism>
<dbReference type="AlphaFoldDB" id="A0A7U2FJD0"/>
<evidence type="ECO:0000313" key="2">
    <source>
        <dbReference type="Proteomes" id="UP000663193"/>
    </source>
</evidence>
<dbReference type="VEuPathDB" id="FungiDB:JI435_420660"/>